<dbReference type="InterPro" id="IPR008018">
    <property type="entry name" value="Phage_tail_attach_FII"/>
</dbReference>
<evidence type="ECO:0000313" key="2">
    <source>
        <dbReference type="Proteomes" id="UP000270342"/>
    </source>
</evidence>
<dbReference type="RefSeq" id="WP_121091497.1">
    <property type="nucleotide sequence ID" value="NZ_RBZU01000024.1"/>
</dbReference>
<accession>A0A494WZ42</accession>
<dbReference type="EMBL" id="RBZU01000024">
    <property type="protein sequence ID" value="RKP43798.1"/>
    <property type="molecule type" value="Genomic_DNA"/>
</dbReference>
<dbReference type="Proteomes" id="UP000270342">
    <property type="component" value="Unassembled WGS sequence"/>
</dbReference>
<dbReference type="AlphaFoldDB" id="A0A494WZ42"/>
<dbReference type="GO" id="GO:0019068">
    <property type="term" value="P:virion assembly"/>
    <property type="evidence" value="ECO:0007669"/>
    <property type="project" value="InterPro"/>
</dbReference>
<evidence type="ECO:0008006" key="3">
    <source>
        <dbReference type="Google" id="ProtNLM"/>
    </source>
</evidence>
<comment type="caution">
    <text evidence="1">The sequence shown here is derived from an EMBL/GenBank/DDBJ whole genome shotgun (WGS) entry which is preliminary data.</text>
</comment>
<gene>
    <name evidence="1" type="ORF">D7S86_28430</name>
</gene>
<proteinExistence type="predicted"/>
<sequence length="98" mass="10730">MFDAGVFWAAFAAAGMLKTAYVDDVPGGVQVGFATPDQLDLDGQVTVAEYQIEYQAADLPALARGSIIKVDEVCYRVRRPPRRKDDGFFMLADLEVAK</sequence>
<keyword evidence="2" id="KW-1185">Reference proteome</keyword>
<dbReference type="OrthoDB" id="9134936at2"/>
<evidence type="ECO:0000313" key="1">
    <source>
        <dbReference type="EMBL" id="RKP43798.1"/>
    </source>
</evidence>
<protein>
    <recommendedName>
        <fullName evidence="3">Head-tail adaptor protein</fullName>
    </recommendedName>
</protein>
<dbReference type="Pfam" id="PF05354">
    <property type="entry name" value="Phage_attach"/>
    <property type="match status" value="1"/>
</dbReference>
<organism evidence="1 2">
    <name type="scientific">Pararobbsia silviterrae</name>
    <dbReference type="NCBI Taxonomy" id="1792498"/>
    <lineage>
        <taxon>Bacteria</taxon>
        <taxon>Pseudomonadati</taxon>
        <taxon>Pseudomonadota</taxon>
        <taxon>Betaproteobacteria</taxon>
        <taxon>Burkholderiales</taxon>
        <taxon>Burkholderiaceae</taxon>
        <taxon>Pararobbsia</taxon>
    </lineage>
</organism>
<name>A0A494WZ42_9BURK</name>
<reference evidence="1 2" key="1">
    <citation type="submission" date="2018-10" db="EMBL/GenBank/DDBJ databases">
        <title>Robbsia sp. DHC34, isolated from soil.</title>
        <authorList>
            <person name="Gao Z.-H."/>
            <person name="Qiu L.-H."/>
        </authorList>
    </citation>
    <scope>NUCLEOTIDE SEQUENCE [LARGE SCALE GENOMIC DNA]</scope>
    <source>
        <strain evidence="1 2">DHC34</strain>
    </source>
</reference>